<organism evidence="1">
    <name type="scientific">Albugo laibachii Nc14</name>
    <dbReference type="NCBI Taxonomy" id="890382"/>
    <lineage>
        <taxon>Eukaryota</taxon>
        <taxon>Sar</taxon>
        <taxon>Stramenopiles</taxon>
        <taxon>Oomycota</taxon>
        <taxon>Peronosporomycetes</taxon>
        <taxon>Albuginales</taxon>
        <taxon>Albuginaceae</taxon>
        <taxon>Albugo</taxon>
    </lineage>
</organism>
<dbReference type="EMBL" id="FR824194">
    <property type="protein sequence ID" value="CCA22272.1"/>
    <property type="molecule type" value="Genomic_DNA"/>
</dbReference>
<dbReference type="HOGENOM" id="CLU_3072664_0_0_1"/>
<reference evidence="1" key="1">
    <citation type="journal article" date="2011" name="PLoS Biol.">
        <title>Gene gain and loss during evolution of obligate parasitism in the white rust pathogen of Arabidopsis thaliana.</title>
        <authorList>
            <person name="Kemen E."/>
            <person name="Gardiner A."/>
            <person name="Schultz-Larsen T."/>
            <person name="Kemen A.C."/>
            <person name="Balmuth A.L."/>
            <person name="Robert-Seilaniantz A."/>
            <person name="Bailey K."/>
            <person name="Holub E."/>
            <person name="Studholme D.J."/>
            <person name="Maclean D."/>
            <person name="Jones J.D."/>
        </authorList>
    </citation>
    <scope>NUCLEOTIDE SEQUENCE</scope>
</reference>
<name>F0WLU6_9STRA</name>
<evidence type="ECO:0000313" key="1">
    <source>
        <dbReference type="EMBL" id="CCA22272.1"/>
    </source>
</evidence>
<proteinExistence type="predicted"/>
<sequence length="53" mass="6306">MYDANDWPQEKDHIGCVGIEWKHAHKFSNDPSTHTRSFPPSHSYKYYMYTIST</sequence>
<gene>
    <name evidence="1" type="primary">AlNc14C149G7459</name>
    <name evidence="1" type="ORF">ALNC14_084150</name>
</gene>
<accession>F0WLU6</accession>
<reference evidence="1" key="2">
    <citation type="submission" date="2011-02" db="EMBL/GenBank/DDBJ databases">
        <authorList>
            <person name="MacLean D."/>
        </authorList>
    </citation>
    <scope>NUCLEOTIDE SEQUENCE</scope>
</reference>
<dbReference type="AlphaFoldDB" id="F0WLU6"/>
<protein>
    <submittedName>
        <fullName evidence="1">AlNc14C149G7459 protein</fullName>
    </submittedName>
</protein>